<dbReference type="GO" id="GO:0016787">
    <property type="term" value="F:hydrolase activity"/>
    <property type="evidence" value="ECO:0007669"/>
    <property type="project" value="UniProtKB-KW"/>
</dbReference>
<dbReference type="GO" id="GO:0005524">
    <property type="term" value="F:ATP binding"/>
    <property type="evidence" value="ECO:0007669"/>
    <property type="project" value="UniProtKB-KW"/>
</dbReference>
<dbReference type="GO" id="GO:0003676">
    <property type="term" value="F:nucleic acid binding"/>
    <property type="evidence" value="ECO:0007669"/>
    <property type="project" value="InterPro"/>
</dbReference>
<evidence type="ECO:0000256" key="1">
    <source>
        <dbReference type="ARBA" id="ARBA00022741"/>
    </source>
</evidence>
<sequence>MTSSTGSKFVLPIGTTRSFHESYEEIVIPPNQKIPMRSNERLIQISELDPICKRSFSGYKTLNRLQSAVFSTAYRTNENMLVCAPTGAGKTDVAMLAVLRAISQYGGLNLEKPVKGLRNNFKVIYVAPMKALASEVVRKMEKRLGWLGMVVKELTGDMQLTREEIDKTHFIVTTPEKWDVVTRKSSGEEDLVSRVKLLIIDEVHLLHEERGAVIETIVARTLRQVESSQSLIRIVGLSATLPNYLDVAEFLRVNQLQGLFYFDSSFRPVPLEQHFIGVKGKPNSMKSRTNLDIATFEKVSELVKEGHQVMVFVHARKETVKTAEMLRERAKEEGLSELFDPSENPRYDSFTRDLSGSKNKQMKDLAKDGFGIHHAGMLRSDRNISERLFEAGVTRLLCCTATLAWGVNLPAYAVIIKGTQIYDSSKGSFVDLGILDVLQIFGRAGRPQYEDHGVGYICTTHDSLDHYVAAITQQHPIESQFVAGMVDSLNAEIALGTVRSVDEGVRWIGWTYLFVRMRKNPLVYGITISDVEDDPFLGSRRHTLIEVAAKKLQKIGMVIFDETTGSLQSTELGKIASKFYIKNASIEIFNGIFRSKMSEADILAMISESVEFDQIKVRESEAEELEQLEKEAPCQVKGGPTSTPGKVNILLQAYISRLHVEDFALISDTAYVAQNAARIARALVDIGVWKKLADTARVMIEMAKCIDKQIWPFMHPLIQSNLSDKLVYDLDQRAGDIEIEELVEMKASEIGKLCRLNDRLGSVILRAAKQFPRLAISYTLQPLSSDLLRVRIHLEHKFEWSSQIHGQGEAFWIWLEDGNQRDIFRITKIYLRSSAPKIDVDLILSLDSQPLLDYFAIRVISDQWLGAENLKEVSLDGLVLCPTSPPPPPTPLLDLPLLSTTRLEQLKDKLHIIGLPDHLHPVETQCFHTVYHTPHDCLICAPERSVSRNLTLLAIGRALRLEISEEKNIFVVVPRVEMVKMYTKFLGDAFKMFPVKVNSAFDNSRSVSQRLSESQITIITPKFGLALPEKVERIKKVLTILIDVHDLSEEYELFIERIINEWHESRLIAFSSSLLDPRSLASWLGIEPRRIYNFRLNSRSTPISVDFQAIKTPYSSTQWKSMVLPVWTAIQGSEKRSVMIFVQSRGVCEGLAKSLIQYSASTITQNGSGAVDESLSEYYIRQFKDERVADLLRHRMMILEDNRMTKQEVELTIDLFRRRAIKVLIMTRESCWRISDERLRSEIVILMGTQYSSTTTVEVKNQELRSHLVKRIELPELVQIQGFVGEIEERKEETLLTGNDGEYEKKFVVMSEDESLKVYETFLRKGLSLESKIEIRSSSTMDRIFKQIFTMKLVDNQGVEGIITNHTFDRTDLMGIFYQKFLFQRIQCNPLFYGIDIRENSKADNIVEEEEEDDDDQKQEERIKFRGLRVSKVIDIWIEQLLFKALISAKNDEGLDPSKKKYGLTKLGENLLKERITIGKLEETILKVRQKFFGDGKLEKFENEGKKGEEMISKSGKEFMDSLKLKSYVGGEEEGKRFEELLEEARVVYKRLTRRLKDRIGDFPSDPKDADHRDEGKNKSREEVLKKEENGDSRMDGDDLKTLRERWIKRLVIFSFEDDETRPKLQIIITSNIINENSNLNGKKNHRKSSRSGKDQGGATGADNSKIVRVFKNLIDDEIGELVVQLIRTI</sequence>
<keyword evidence="9" id="KW-1185">Reference proteome</keyword>
<evidence type="ECO:0000256" key="5">
    <source>
        <dbReference type="SAM" id="MobiDB-lite"/>
    </source>
</evidence>
<dbReference type="InterPro" id="IPR011545">
    <property type="entry name" value="DEAD/DEAH_box_helicase_dom"/>
</dbReference>
<dbReference type="SUPFAM" id="SSF81296">
    <property type="entry name" value="E set domains"/>
    <property type="match status" value="1"/>
</dbReference>
<dbReference type="InterPro" id="IPR004179">
    <property type="entry name" value="Sec63-dom"/>
</dbReference>
<dbReference type="PANTHER" id="PTHR47961:SF13">
    <property type="entry name" value="ACTIVATING SIGNAL COINTEGRATOR 1 COMPLEX SUBUNIT 3"/>
    <property type="match status" value="1"/>
</dbReference>
<dbReference type="Gene3D" id="3.40.50.300">
    <property type="entry name" value="P-loop containing nucleotide triphosphate hydrolases"/>
    <property type="match status" value="4"/>
</dbReference>
<reference evidence="8" key="1">
    <citation type="submission" date="2022-06" db="EMBL/GenBank/DDBJ databases">
        <authorList>
            <consortium name="SYNGENTA / RWTH Aachen University"/>
        </authorList>
    </citation>
    <scope>NUCLEOTIDE SEQUENCE</scope>
</reference>
<dbReference type="FunFam" id="1.10.3380.10:FF:000001">
    <property type="entry name" value="U5 small nuclear ribonucleoprotein helicase"/>
    <property type="match status" value="1"/>
</dbReference>
<dbReference type="Pfam" id="PF00270">
    <property type="entry name" value="DEAD"/>
    <property type="match status" value="1"/>
</dbReference>
<dbReference type="InterPro" id="IPR027417">
    <property type="entry name" value="P-loop_NTPase"/>
</dbReference>
<dbReference type="GO" id="GO:0004386">
    <property type="term" value="F:helicase activity"/>
    <property type="evidence" value="ECO:0007669"/>
    <property type="project" value="UniProtKB-KW"/>
</dbReference>
<organism evidence="8 9">
    <name type="scientific">Phakopsora pachyrhizi</name>
    <name type="common">Asian soybean rust disease fungus</name>
    <dbReference type="NCBI Taxonomy" id="170000"/>
    <lineage>
        <taxon>Eukaryota</taxon>
        <taxon>Fungi</taxon>
        <taxon>Dikarya</taxon>
        <taxon>Basidiomycota</taxon>
        <taxon>Pucciniomycotina</taxon>
        <taxon>Pucciniomycetes</taxon>
        <taxon>Pucciniales</taxon>
        <taxon>Phakopsoraceae</taxon>
        <taxon>Phakopsora</taxon>
    </lineage>
</organism>
<evidence type="ECO:0000256" key="2">
    <source>
        <dbReference type="ARBA" id="ARBA00022801"/>
    </source>
</evidence>
<dbReference type="SMART" id="SM00490">
    <property type="entry name" value="HELICc"/>
    <property type="match status" value="1"/>
</dbReference>
<comment type="caution">
    <text evidence="8">The sequence shown here is derived from an EMBL/GenBank/DDBJ whole genome shotgun (WGS) entry which is preliminary data.</text>
</comment>
<dbReference type="InterPro" id="IPR035892">
    <property type="entry name" value="C2_domain_sf"/>
</dbReference>
<dbReference type="Pfam" id="PF02889">
    <property type="entry name" value="Sec63"/>
    <property type="match status" value="1"/>
</dbReference>
<dbReference type="PROSITE" id="PS51194">
    <property type="entry name" value="HELICASE_CTER"/>
    <property type="match status" value="1"/>
</dbReference>
<dbReference type="InterPro" id="IPR036390">
    <property type="entry name" value="WH_DNA-bd_sf"/>
</dbReference>
<dbReference type="InterPro" id="IPR001650">
    <property type="entry name" value="Helicase_C-like"/>
</dbReference>
<keyword evidence="3" id="KW-0347">Helicase</keyword>
<evidence type="ECO:0000256" key="3">
    <source>
        <dbReference type="ARBA" id="ARBA00022806"/>
    </source>
</evidence>
<dbReference type="SMART" id="SM00973">
    <property type="entry name" value="Sec63"/>
    <property type="match status" value="1"/>
</dbReference>
<dbReference type="InterPro" id="IPR036388">
    <property type="entry name" value="WH-like_DNA-bd_sf"/>
</dbReference>
<dbReference type="EMBL" id="CALTRL010006367">
    <property type="protein sequence ID" value="CAH7690689.1"/>
    <property type="molecule type" value="Genomic_DNA"/>
</dbReference>
<dbReference type="PANTHER" id="PTHR47961">
    <property type="entry name" value="DNA POLYMERASE THETA, PUTATIVE (AFU_ORTHOLOGUE AFUA_1G05260)-RELATED"/>
    <property type="match status" value="1"/>
</dbReference>
<dbReference type="InterPro" id="IPR057842">
    <property type="entry name" value="WH_MER3"/>
</dbReference>
<dbReference type="SUPFAM" id="SSF46785">
    <property type="entry name" value="Winged helix' DNA-binding domain"/>
    <property type="match status" value="1"/>
</dbReference>
<keyword evidence="2" id="KW-0378">Hydrolase</keyword>
<keyword evidence="1" id="KW-0547">Nucleotide-binding</keyword>
<dbReference type="Gene3D" id="1.10.10.10">
    <property type="entry name" value="Winged helix-like DNA-binding domain superfamily/Winged helix DNA-binding domain"/>
    <property type="match status" value="1"/>
</dbReference>
<dbReference type="SUPFAM" id="SSF158702">
    <property type="entry name" value="Sec63 N-terminal domain-like"/>
    <property type="match status" value="1"/>
</dbReference>
<gene>
    <name evidence="8" type="ORF">PPACK8108_LOCUS26114</name>
</gene>
<accession>A0AAV0BWP3</accession>
<evidence type="ECO:0000259" key="6">
    <source>
        <dbReference type="PROSITE" id="PS51192"/>
    </source>
</evidence>
<evidence type="ECO:0000256" key="4">
    <source>
        <dbReference type="ARBA" id="ARBA00022840"/>
    </source>
</evidence>
<feature type="domain" description="Helicase ATP-binding" evidence="6">
    <location>
        <begin position="71"/>
        <end position="259"/>
    </location>
</feature>
<proteinExistence type="predicted"/>
<dbReference type="SUPFAM" id="SSF52540">
    <property type="entry name" value="P-loop containing nucleoside triphosphate hydrolases"/>
    <property type="match status" value="3"/>
</dbReference>
<dbReference type="FunFam" id="3.40.50.300:FF:000062">
    <property type="entry name" value="U5 small nuclear ribonucleoprotein helicase"/>
    <property type="match status" value="1"/>
</dbReference>
<dbReference type="InterPro" id="IPR014756">
    <property type="entry name" value="Ig_E-set"/>
</dbReference>
<dbReference type="SMART" id="SM00487">
    <property type="entry name" value="DEXDc"/>
    <property type="match status" value="1"/>
</dbReference>
<feature type="region of interest" description="Disordered" evidence="5">
    <location>
        <begin position="1560"/>
        <end position="1598"/>
    </location>
</feature>
<dbReference type="Gene3D" id="2.60.40.150">
    <property type="entry name" value="C2 domain"/>
    <property type="match status" value="1"/>
</dbReference>
<evidence type="ECO:0000313" key="8">
    <source>
        <dbReference type="EMBL" id="CAH7690689.1"/>
    </source>
</evidence>
<protein>
    <submittedName>
        <fullName evidence="8">Sec63 Brl domain-domain-containing protein</fullName>
    </submittedName>
</protein>
<name>A0AAV0BWP3_PHAPC</name>
<evidence type="ECO:0000259" key="7">
    <source>
        <dbReference type="PROSITE" id="PS51194"/>
    </source>
</evidence>
<dbReference type="Gene3D" id="1.10.3380.10">
    <property type="entry name" value="Sec63 N-terminal domain-like domain"/>
    <property type="match status" value="1"/>
</dbReference>
<evidence type="ECO:0000313" key="9">
    <source>
        <dbReference type="Proteomes" id="UP001153365"/>
    </source>
</evidence>
<feature type="region of interest" description="Disordered" evidence="5">
    <location>
        <begin position="1638"/>
        <end position="1662"/>
    </location>
</feature>
<dbReference type="InterPro" id="IPR050474">
    <property type="entry name" value="Hel308_SKI2-like"/>
</dbReference>
<dbReference type="Proteomes" id="UP001153365">
    <property type="component" value="Unassembled WGS sequence"/>
</dbReference>
<dbReference type="PROSITE" id="PS51192">
    <property type="entry name" value="HELICASE_ATP_BIND_1"/>
    <property type="match status" value="2"/>
</dbReference>
<keyword evidence="4" id="KW-0067">ATP-binding</keyword>
<dbReference type="Pfam" id="PF23445">
    <property type="entry name" value="WHD_SNRNP200"/>
    <property type="match status" value="1"/>
</dbReference>
<dbReference type="FunFam" id="3.40.50.300:FF:000102">
    <property type="entry name" value="RNA helicase, activating signal cointegrator 1"/>
    <property type="match status" value="1"/>
</dbReference>
<feature type="domain" description="Helicase ATP-binding" evidence="6">
    <location>
        <begin position="928"/>
        <end position="1092"/>
    </location>
</feature>
<dbReference type="FunFam" id="1.10.10.10:FF:000024">
    <property type="entry name" value="U5 small nuclear ribonucleoprotein helicase"/>
    <property type="match status" value="1"/>
</dbReference>
<dbReference type="InterPro" id="IPR014001">
    <property type="entry name" value="Helicase_ATP-bd"/>
</dbReference>
<feature type="domain" description="Helicase C-terminal" evidence="7">
    <location>
        <begin position="295"/>
        <end position="493"/>
    </location>
</feature>
<dbReference type="CDD" id="cd18795">
    <property type="entry name" value="SF2_C_Ski2"/>
    <property type="match status" value="1"/>
</dbReference>